<evidence type="ECO:0000313" key="2">
    <source>
        <dbReference type="Proteomes" id="UP000051863"/>
    </source>
</evidence>
<gene>
    <name evidence="1" type="ORF">ABB27_09760</name>
</gene>
<organism evidence="1 2">
    <name type="scientific">Stenotrophomonas terrae</name>
    <dbReference type="NCBI Taxonomy" id="405446"/>
    <lineage>
        <taxon>Bacteria</taxon>
        <taxon>Pseudomonadati</taxon>
        <taxon>Pseudomonadota</taxon>
        <taxon>Gammaproteobacteria</taxon>
        <taxon>Lysobacterales</taxon>
        <taxon>Lysobacteraceae</taxon>
        <taxon>Stenotrophomonas</taxon>
    </lineage>
</organism>
<comment type="caution">
    <text evidence="1">The sequence shown here is derived from an EMBL/GenBank/DDBJ whole genome shotgun (WGS) entry which is preliminary data.</text>
</comment>
<dbReference type="RefSeq" id="WP_057628501.1">
    <property type="nucleotide sequence ID" value="NZ_LDJJ01000031.1"/>
</dbReference>
<dbReference type="AlphaFoldDB" id="A0A0R0CDR9"/>
<evidence type="ECO:0000313" key="1">
    <source>
        <dbReference type="EMBL" id="KRG67493.1"/>
    </source>
</evidence>
<proteinExistence type="predicted"/>
<dbReference type="Proteomes" id="UP000051863">
    <property type="component" value="Unassembled WGS sequence"/>
</dbReference>
<dbReference type="EMBL" id="LDJJ01000031">
    <property type="protein sequence ID" value="KRG67493.1"/>
    <property type="molecule type" value="Genomic_DNA"/>
</dbReference>
<keyword evidence="2" id="KW-1185">Reference proteome</keyword>
<accession>A0A0R0CDR9</accession>
<reference evidence="1 2" key="1">
    <citation type="submission" date="2015-05" db="EMBL/GenBank/DDBJ databases">
        <title>Genome sequencing and analysis of members of genus Stenotrophomonas.</title>
        <authorList>
            <person name="Patil P.P."/>
            <person name="Midha S."/>
            <person name="Patil P.B."/>
        </authorList>
    </citation>
    <scope>NUCLEOTIDE SEQUENCE [LARGE SCALE GENOMIC DNA]</scope>
    <source>
        <strain evidence="1 2">DSM 18941</strain>
    </source>
</reference>
<dbReference type="PATRIC" id="fig|405446.3.peg.1434"/>
<dbReference type="OrthoDB" id="6026704at2"/>
<name>A0A0R0CDR9_9GAMM</name>
<protein>
    <submittedName>
        <fullName evidence="1">Uncharacterized protein</fullName>
    </submittedName>
</protein>
<sequence length="112" mass="12297">MLKLVYVEVVLGPSGPVITPETCVVRSGTRVAWRTAEGVLEPFELAFAESPVDPAHQRMAGSGAQKDFLSQRMGRRQEVLITAKEVSAESDIKYDVRIGAHHLDPGIKIMPR</sequence>